<dbReference type="Proteomes" id="UP001523216">
    <property type="component" value="Unassembled WGS sequence"/>
</dbReference>
<reference evidence="4 5" key="1">
    <citation type="submission" date="2022-06" db="EMBL/GenBank/DDBJ databases">
        <title>Actinoplanes abujensis sp. nov., isolated from Nigerian arid soil.</title>
        <authorList>
            <person name="Ding P."/>
        </authorList>
    </citation>
    <scope>NUCLEOTIDE SEQUENCE [LARGE SCALE GENOMIC DNA]</scope>
    <source>
        <strain evidence="5">TRM88002</strain>
    </source>
</reference>
<feature type="region of interest" description="Disordered" evidence="1">
    <location>
        <begin position="273"/>
        <end position="358"/>
    </location>
</feature>
<evidence type="ECO:0008006" key="6">
    <source>
        <dbReference type="Google" id="ProtNLM"/>
    </source>
</evidence>
<evidence type="ECO:0000256" key="3">
    <source>
        <dbReference type="SAM" id="SignalP"/>
    </source>
</evidence>
<proteinExistence type="predicted"/>
<feature type="compositionally biased region" description="Low complexity" evidence="1">
    <location>
        <begin position="311"/>
        <end position="329"/>
    </location>
</feature>
<sequence>MLRLISAAAAVAATVALVPAAAHAAAPVAGFSLSAPDLGFSTTGAYLPIVLRTHHVKPKQITNVRIILDATGIEGLGTVAVPGVCGTTGRPVACEVGTLDAPDGYALPQLLLQATEGVAASRSGKLKITVTGDGLGTLVTTPTVTVDEVRLIVRWRDSSTEKPGSLLEAPIRISNAGPEAVRGAVVRFDADPAALRWLLGYENCWPVAGGTVVCELRDVVLSSIPYQELSEPALKVDDDARNGRYLARTTWWAGSSADNVARVLIPDAEARPGRPALKLTTPPQDDCCGTPTSPPTAGMSWTSTAEMRVQVEGGTESPGTPTSTPTSPVETPPGRPGDDIGAPTPAPGQGGGLPITGANTVPTGAAGGVLLAAGVLAFAWTRRRTRFTA</sequence>
<keyword evidence="2" id="KW-0472">Membrane</keyword>
<feature type="signal peptide" evidence="3">
    <location>
        <begin position="1"/>
        <end position="24"/>
    </location>
</feature>
<keyword evidence="5" id="KW-1185">Reference proteome</keyword>
<gene>
    <name evidence="4" type="ORF">LXN57_21320</name>
</gene>
<organism evidence="4 5">
    <name type="scientific">Paractinoplanes hotanensis</name>
    <dbReference type="NCBI Taxonomy" id="2906497"/>
    <lineage>
        <taxon>Bacteria</taxon>
        <taxon>Bacillati</taxon>
        <taxon>Actinomycetota</taxon>
        <taxon>Actinomycetes</taxon>
        <taxon>Micromonosporales</taxon>
        <taxon>Micromonosporaceae</taxon>
        <taxon>Paractinoplanes</taxon>
    </lineage>
</organism>
<name>A0ABT0Y266_9ACTN</name>
<evidence type="ECO:0000256" key="2">
    <source>
        <dbReference type="SAM" id="Phobius"/>
    </source>
</evidence>
<protein>
    <recommendedName>
        <fullName evidence="6">LPXTG cell wall anchor domain-containing protein</fullName>
    </recommendedName>
</protein>
<evidence type="ECO:0000313" key="4">
    <source>
        <dbReference type="EMBL" id="MCM4080125.1"/>
    </source>
</evidence>
<dbReference type="RefSeq" id="WP_251799932.1">
    <property type="nucleotide sequence ID" value="NZ_JAMQOL010000029.1"/>
</dbReference>
<feature type="transmembrane region" description="Helical" evidence="2">
    <location>
        <begin position="361"/>
        <end position="380"/>
    </location>
</feature>
<dbReference type="EMBL" id="JAMQOL010000029">
    <property type="protein sequence ID" value="MCM4080125.1"/>
    <property type="molecule type" value="Genomic_DNA"/>
</dbReference>
<keyword evidence="2" id="KW-1133">Transmembrane helix</keyword>
<comment type="caution">
    <text evidence="4">The sequence shown here is derived from an EMBL/GenBank/DDBJ whole genome shotgun (WGS) entry which is preliminary data.</text>
</comment>
<keyword evidence="3" id="KW-0732">Signal</keyword>
<evidence type="ECO:0000313" key="5">
    <source>
        <dbReference type="Proteomes" id="UP001523216"/>
    </source>
</evidence>
<evidence type="ECO:0000256" key="1">
    <source>
        <dbReference type="SAM" id="MobiDB-lite"/>
    </source>
</evidence>
<keyword evidence="2" id="KW-0812">Transmembrane</keyword>
<feature type="chain" id="PRO_5045484221" description="LPXTG cell wall anchor domain-containing protein" evidence="3">
    <location>
        <begin position="25"/>
        <end position="389"/>
    </location>
</feature>
<accession>A0ABT0Y266</accession>